<keyword evidence="1" id="KW-0812">Transmembrane</keyword>
<organism evidence="2 3">
    <name type="scientific">Pseudomonas coleopterorum</name>
    <dbReference type="NCBI Taxonomy" id="1605838"/>
    <lineage>
        <taxon>Bacteria</taxon>
        <taxon>Pseudomonadati</taxon>
        <taxon>Pseudomonadota</taxon>
        <taxon>Gammaproteobacteria</taxon>
        <taxon>Pseudomonadales</taxon>
        <taxon>Pseudomonadaceae</taxon>
        <taxon>Pseudomonas</taxon>
    </lineage>
</organism>
<feature type="transmembrane region" description="Helical" evidence="1">
    <location>
        <begin position="143"/>
        <end position="161"/>
    </location>
</feature>
<comment type="caution">
    <text evidence="2">The sequence shown here is derived from an EMBL/GenBank/DDBJ whole genome shotgun (WGS) entry which is preliminary data.</text>
</comment>
<dbReference type="RefSeq" id="WP_192067232.1">
    <property type="nucleotide sequence ID" value="NZ_JACYWY010000001.1"/>
</dbReference>
<name>A0ABR9BY81_9PSED</name>
<feature type="transmembrane region" description="Helical" evidence="1">
    <location>
        <begin position="112"/>
        <end position="131"/>
    </location>
</feature>
<evidence type="ECO:0000313" key="3">
    <source>
        <dbReference type="Proteomes" id="UP000620025"/>
    </source>
</evidence>
<reference evidence="2 3" key="1">
    <citation type="journal article" date="2020" name="FEMS Microbiol. Ecol.">
        <title>Temporal dynamics of bacterial communities during seed development and maturation.</title>
        <authorList>
            <person name="Chesneau G."/>
            <person name="Torres-Cortes G."/>
            <person name="Briand M."/>
            <person name="Darrasse A."/>
            <person name="Preveaux A."/>
            <person name="Marais C."/>
            <person name="Jacques M.A."/>
            <person name="Shade A."/>
            <person name="Barret M."/>
        </authorList>
    </citation>
    <scope>NUCLEOTIDE SEQUENCE [LARGE SCALE GENOMIC DNA]</scope>
    <source>
        <strain evidence="2 3">CFBP13599</strain>
    </source>
</reference>
<protein>
    <recommendedName>
        <fullName evidence="4">Glucosyl transferase GtrII</fullName>
    </recommendedName>
</protein>
<gene>
    <name evidence="2" type="ORF">IFT38_09700</name>
</gene>
<feature type="transmembrane region" description="Helical" evidence="1">
    <location>
        <begin position="254"/>
        <end position="272"/>
    </location>
</feature>
<sequence>MTGVVSAHDEHGNRSAIIFLVFTALLAGLLFPLTGSLAGTQDGDGVLTALISTQQLTWYFWGQDRLLNLFPALAAPIQDVEWNLHFQIFLRSLCAYLAPLGVLVFIQRSPRVMAAAIAITNIILIVSMSQYAQFNVYVQHNTFGVSLVLFAVSYLVFWSTLPVLARAILVLLICSVAYATNYALLMYSIPAIIGFGMLRMAEWRRFVPFLAINCIAVLIAKFHAQAFGDPSTAFGLNFTLDAYPHAFGVLAENLNLPVLSVCAVIAVVCFVTNKHKPMFEFLGVALLAVAMFVLLCGTQWLQTNAYNIRYYITCGILLTSLMGYAIAVHLVERKRPVGFICIAGLIACLFLPLGGFKSDYNELVNPRWRSDSKEIARVAHETQARFVIGGFWDVWPTVFEAEELRDGDAHMVYGGAFRGHALTQEILESLQKEPGQNALCFLTEVQACLDELKSTLRTAPEVTFTGDAATPVTVAGKQMIEFKVSLN</sequence>
<keyword evidence="1" id="KW-1133">Transmembrane helix</keyword>
<feature type="transmembrane region" description="Helical" evidence="1">
    <location>
        <begin position="279"/>
        <end position="302"/>
    </location>
</feature>
<dbReference type="EMBL" id="JACYWZ010000003">
    <property type="protein sequence ID" value="MBD8769815.1"/>
    <property type="molecule type" value="Genomic_DNA"/>
</dbReference>
<keyword evidence="3" id="KW-1185">Reference proteome</keyword>
<feature type="transmembrane region" description="Helical" evidence="1">
    <location>
        <begin position="15"/>
        <end position="33"/>
    </location>
</feature>
<proteinExistence type="predicted"/>
<feature type="transmembrane region" description="Helical" evidence="1">
    <location>
        <begin position="88"/>
        <end position="106"/>
    </location>
</feature>
<keyword evidence="1" id="KW-0472">Membrane</keyword>
<feature type="transmembrane region" description="Helical" evidence="1">
    <location>
        <begin position="167"/>
        <end position="185"/>
    </location>
</feature>
<evidence type="ECO:0008006" key="4">
    <source>
        <dbReference type="Google" id="ProtNLM"/>
    </source>
</evidence>
<feature type="transmembrane region" description="Helical" evidence="1">
    <location>
        <begin position="206"/>
        <end position="224"/>
    </location>
</feature>
<feature type="transmembrane region" description="Helical" evidence="1">
    <location>
        <begin position="308"/>
        <end position="330"/>
    </location>
</feature>
<evidence type="ECO:0000313" key="2">
    <source>
        <dbReference type="EMBL" id="MBD8769815.1"/>
    </source>
</evidence>
<evidence type="ECO:0000256" key="1">
    <source>
        <dbReference type="SAM" id="Phobius"/>
    </source>
</evidence>
<accession>A0ABR9BY81</accession>
<feature type="transmembrane region" description="Helical" evidence="1">
    <location>
        <begin position="337"/>
        <end position="356"/>
    </location>
</feature>
<dbReference type="Proteomes" id="UP000620025">
    <property type="component" value="Unassembled WGS sequence"/>
</dbReference>